<reference evidence="2" key="1">
    <citation type="journal article" date="2023" name="Mol. Phylogenet. Evol.">
        <title>Genome-scale phylogeny and comparative genomics of the fungal order Sordariales.</title>
        <authorList>
            <person name="Hensen N."/>
            <person name="Bonometti L."/>
            <person name="Westerberg I."/>
            <person name="Brannstrom I.O."/>
            <person name="Guillou S."/>
            <person name="Cros-Aarteil S."/>
            <person name="Calhoun S."/>
            <person name="Haridas S."/>
            <person name="Kuo A."/>
            <person name="Mondo S."/>
            <person name="Pangilinan J."/>
            <person name="Riley R."/>
            <person name="LaButti K."/>
            <person name="Andreopoulos B."/>
            <person name="Lipzen A."/>
            <person name="Chen C."/>
            <person name="Yan M."/>
            <person name="Daum C."/>
            <person name="Ng V."/>
            <person name="Clum A."/>
            <person name="Steindorff A."/>
            <person name="Ohm R.A."/>
            <person name="Martin F."/>
            <person name="Silar P."/>
            <person name="Natvig D.O."/>
            <person name="Lalanne C."/>
            <person name="Gautier V."/>
            <person name="Ament-Velasquez S.L."/>
            <person name="Kruys A."/>
            <person name="Hutchinson M.I."/>
            <person name="Powell A.J."/>
            <person name="Barry K."/>
            <person name="Miller A.N."/>
            <person name="Grigoriev I.V."/>
            <person name="Debuchy R."/>
            <person name="Gladieux P."/>
            <person name="Hiltunen Thoren M."/>
            <person name="Johannesson H."/>
        </authorList>
    </citation>
    <scope>NUCLEOTIDE SEQUENCE</scope>
    <source>
        <strain evidence="2">PSN243</strain>
    </source>
</reference>
<feature type="compositionally biased region" description="Polar residues" evidence="1">
    <location>
        <begin position="1"/>
        <end position="10"/>
    </location>
</feature>
<dbReference type="InterPro" id="IPR036852">
    <property type="entry name" value="Peptidase_S8/S53_dom_sf"/>
</dbReference>
<dbReference type="GO" id="GO:0004252">
    <property type="term" value="F:serine-type endopeptidase activity"/>
    <property type="evidence" value="ECO:0007669"/>
    <property type="project" value="InterPro"/>
</dbReference>
<reference evidence="2" key="2">
    <citation type="submission" date="2023-05" db="EMBL/GenBank/DDBJ databases">
        <authorList>
            <consortium name="Lawrence Berkeley National Laboratory"/>
            <person name="Steindorff A."/>
            <person name="Hensen N."/>
            <person name="Bonometti L."/>
            <person name="Westerberg I."/>
            <person name="Brannstrom I.O."/>
            <person name="Guillou S."/>
            <person name="Cros-Aarteil S."/>
            <person name="Calhoun S."/>
            <person name="Haridas S."/>
            <person name="Kuo A."/>
            <person name="Mondo S."/>
            <person name="Pangilinan J."/>
            <person name="Riley R."/>
            <person name="Labutti K."/>
            <person name="Andreopoulos B."/>
            <person name="Lipzen A."/>
            <person name="Chen C."/>
            <person name="Yanf M."/>
            <person name="Daum C."/>
            <person name="Ng V."/>
            <person name="Clum A."/>
            <person name="Ohm R."/>
            <person name="Martin F."/>
            <person name="Silar P."/>
            <person name="Natvig D."/>
            <person name="Lalanne C."/>
            <person name="Gautier V."/>
            <person name="Ament-Velasquez S.L."/>
            <person name="Kruys A."/>
            <person name="Hutchinson M.I."/>
            <person name="Powell A.J."/>
            <person name="Barry K."/>
            <person name="Miller A.N."/>
            <person name="Grigoriev I.V."/>
            <person name="Debuchy R."/>
            <person name="Gladieux P."/>
            <person name="Thoren M.H."/>
            <person name="Johannesson H."/>
        </authorList>
    </citation>
    <scope>NUCLEOTIDE SEQUENCE</scope>
    <source>
        <strain evidence="2">PSN243</strain>
    </source>
</reference>
<dbReference type="PANTHER" id="PTHR24118:SF99">
    <property type="entry name" value="POTE ANKYRIN DOMAIN FAMILY MEMBER 3C-RELATED"/>
    <property type="match status" value="1"/>
</dbReference>
<organism evidence="2 3">
    <name type="scientific">Podospora aff. communis PSN243</name>
    <dbReference type="NCBI Taxonomy" id="3040156"/>
    <lineage>
        <taxon>Eukaryota</taxon>
        <taxon>Fungi</taxon>
        <taxon>Dikarya</taxon>
        <taxon>Ascomycota</taxon>
        <taxon>Pezizomycotina</taxon>
        <taxon>Sordariomycetes</taxon>
        <taxon>Sordariomycetidae</taxon>
        <taxon>Sordariales</taxon>
        <taxon>Podosporaceae</taxon>
        <taxon>Podospora</taxon>
    </lineage>
</organism>
<feature type="region of interest" description="Disordered" evidence="1">
    <location>
        <begin position="1"/>
        <end position="45"/>
    </location>
</feature>
<accession>A0AAV9GDR9</accession>
<dbReference type="SUPFAM" id="SSF48403">
    <property type="entry name" value="Ankyrin repeat"/>
    <property type="match status" value="1"/>
</dbReference>
<dbReference type="InterPro" id="IPR002110">
    <property type="entry name" value="Ankyrin_rpt"/>
</dbReference>
<feature type="region of interest" description="Disordered" evidence="1">
    <location>
        <begin position="589"/>
        <end position="617"/>
    </location>
</feature>
<dbReference type="SUPFAM" id="SSF52743">
    <property type="entry name" value="Subtilisin-like"/>
    <property type="match status" value="1"/>
</dbReference>
<dbReference type="PANTHER" id="PTHR24118">
    <property type="entry name" value="POTE ANKYRIN DOMAIN"/>
    <property type="match status" value="1"/>
</dbReference>
<protein>
    <recommendedName>
        <fullName evidence="4">Peptidase S8/S53 domain-containing protein</fullName>
    </recommendedName>
</protein>
<dbReference type="Gene3D" id="3.40.50.200">
    <property type="entry name" value="Peptidase S8/S53 domain"/>
    <property type="match status" value="1"/>
</dbReference>
<dbReference type="InterPro" id="IPR036770">
    <property type="entry name" value="Ankyrin_rpt-contain_sf"/>
</dbReference>
<name>A0AAV9GDR9_9PEZI</name>
<dbReference type="GO" id="GO:0006508">
    <property type="term" value="P:proteolysis"/>
    <property type="evidence" value="ECO:0007669"/>
    <property type="project" value="InterPro"/>
</dbReference>
<dbReference type="AlphaFoldDB" id="A0AAV9GDR9"/>
<dbReference type="SMART" id="SM00248">
    <property type="entry name" value="ANK"/>
    <property type="match status" value="3"/>
</dbReference>
<gene>
    <name evidence="2" type="ORF">QBC34DRAFT_413315</name>
</gene>
<feature type="compositionally biased region" description="Basic and acidic residues" evidence="1">
    <location>
        <begin position="11"/>
        <end position="31"/>
    </location>
</feature>
<evidence type="ECO:0000313" key="3">
    <source>
        <dbReference type="Proteomes" id="UP001321760"/>
    </source>
</evidence>
<evidence type="ECO:0000256" key="1">
    <source>
        <dbReference type="SAM" id="MobiDB-lite"/>
    </source>
</evidence>
<comment type="caution">
    <text evidence="2">The sequence shown here is derived from an EMBL/GenBank/DDBJ whole genome shotgun (WGS) entry which is preliminary data.</text>
</comment>
<keyword evidence="3" id="KW-1185">Reference proteome</keyword>
<dbReference type="EMBL" id="MU865966">
    <property type="protein sequence ID" value="KAK4445312.1"/>
    <property type="molecule type" value="Genomic_DNA"/>
</dbReference>
<evidence type="ECO:0000313" key="2">
    <source>
        <dbReference type="EMBL" id="KAK4445312.1"/>
    </source>
</evidence>
<dbReference type="Proteomes" id="UP001321760">
    <property type="component" value="Unassembled WGS sequence"/>
</dbReference>
<proteinExistence type="predicted"/>
<evidence type="ECO:0008006" key="4">
    <source>
        <dbReference type="Google" id="ProtNLM"/>
    </source>
</evidence>
<sequence>MGSEDSGTPHSKQDGVQDDRAPTSTEARDRMDDVDDVLSDLGTPTEEEILDRLQRNDIDLDTTRARNKFLERYRQLLGYAAMWDCDGNILHRITRLENVDATKSASLVRLLVLEFPGLVWDSDSDLDDGDTCSTALHLALELKTTHIAQAMVDTAEDIDKILSIQDKNGMNCIHVAVKSGTPLPLVLELIHKASRTALRDQDHRGMTPLHYAVEYDRCTPEQVDVVEALLRKDDGPLDFMSDFSRSGFSRPSHAIYPGSQPRVSPYHHHLATIAAARKTLPANGARDIQDSASRITDTLKLWILRTRSEEKARRLLCAHDGTRLNAQLSFTLDRDPEEPPITISAFTEAIGTSEFHDVLALVSLGNFRMVGIGGKDSNPASREDALVIFKWLRSEKKVRRVIRVMIKDLSTPSHNEEAIEQALSRLHVEHLDWQIADICPAVVRGVGDFVATLALYWSGNNAVLRGWSEPEGLPRLPNLNSIRLTILENFQYPDRVRRNLDTFKARMLALKPGVQIEVLGVTGLGSPRAPFKSAEHSIPSSRDRWLSCINTFIQYLDSVEKKLALARPRLHSGRADKLPTPRLRIVALPRPDEVSAQPRNRSAKTENASRARGQNPPEDKIRIALLDCGVDIFADGVRGRIRIHNETHPPGGDTRHGTHMAALILKVCPRAEVQLFKVDVQRGPDGKDFAVPSSVARAIENATQIDPHIDIMCIPWEISIENDGESKYVLQHAVRRSSETGITVLCPHSTTSTSKRTIPSWGSRDVINIDAAVAEQVGSVSTSLEDIKEEIFYFPGDLEIIDQGHTTDLVSEGAVATAMAAGLAATILRCCRLAQYNEPGSARLGRSPQAPVPKLKYSPASMKRAFQVIARGLSTRNAMMPIWDFFEVPTSIGSASGGPDLDTSLRFLSDLVRRLDIYNERRSDRIDQP</sequence>
<dbReference type="Gene3D" id="1.25.40.20">
    <property type="entry name" value="Ankyrin repeat-containing domain"/>
    <property type="match status" value="1"/>
</dbReference>
<dbReference type="Pfam" id="PF12796">
    <property type="entry name" value="Ank_2"/>
    <property type="match status" value="1"/>
</dbReference>